<organism evidence="1 2">
    <name type="scientific">Aquabacterium soli</name>
    <dbReference type="NCBI Taxonomy" id="2493092"/>
    <lineage>
        <taxon>Bacteria</taxon>
        <taxon>Pseudomonadati</taxon>
        <taxon>Pseudomonadota</taxon>
        <taxon>Betaproteobacteria</taxon>
        <taxon>Burkholderiales</taxon>
        <taxon>Aquabacterium</taxon>
    </lineage>
</organism>
<protein>
    <recommendedName>
        <fullName evidence="3">Replication protein C</fullName>
    </recommendedName>
</protein>
<dbReference type="EMBL" id="RSED01000028">
    <property type="protein sequence ID" value="RRS01088.1"/>
    <property type="molecule type" value="Genomic_DNA"/>
</dbReference>
<reference evidence="1 2" key="1">
    <citation type="submission" date="2018-12" db="EMBL/GenBank/DDBJ databases">
        <title>The whole draft genome of Aquabacterium sp. SJQ9.</title>
        <authorList>
            <person name="Sun L."/>
            <person name="Gao X."/>
            <person name="Chen W."/>
            <person name="Huang K."/>
        </authorList>
    </citation>
    <scope>NUCLEOTIDE SEQUENCE [LARGE SCALE GENOMIC DNA]</scope>
    <source>
        <strain evidence="1 2">SJQ9</strain>
    </source>
</reference>
<dbReference type="Pfam" id="PF06504">
    <property type="entry name" value="RepC"/>
    <property type="match status" value="1"/>
</dbReference>
<dbReference type="AlphaFoldDB" id="A0A3R8SYS6"/>
<evidence type="ECO:0000313" key="2">
    <source>
        <dbReference type="Proteomes" id="UP000269265"/>
    </source>
</evidence>
<evidence type="ECO:0000313" key="1">
    <source>
        <dbReference type="EMBL" id="RRS01088.1"/>
    </source>
</evidence>
<comment type="caution">
    <text evidence="1">The sequence shown here is derived from an EMBL/GenBank/DDBJ whole genome shotgun (WGS) entry which is preliminary data.</text>
</comment>
<dbReference type="InterPro" id="IPR010522">
    <property type="entry name" value="RepC_bac"/>
</dbReference>
<sequence length="295" mass="31995">MPSPPLSTLTPFVARFDRATVLAPGLFVSLDKRKRRGPGEGSALQVTFVYQKLKRTVSFSGPEQLGVSDLRVLQGLMSMATAAGMGRLAAGSADLAVLKGGWQELVRACGVRSKAGETVEPRSTSGRRSEQLQKSLQRLASVRVTASDRADGGEPLVSADRSCDTRQGFRVSFCAELMGALGAGSNGKQYLKVDMVEARELRADVARLLHFRLSNVNEGTSREFTQGDMEHMIWGADEADTDAIRKHRRRLLAQAVAAVGALEGWKVQAVQGARGTWVWRVSRAKPRGASEKRKT</sequence>
<evidence type="ECO:0008006" key="3">
    <source>
        <dbReference type="Google" id="ProtNLM"/>
    </source>
</evidence>
<dbReference type="RefSeq" id="WP_125245369.1">
    <property type="nucleotide sequence ID" value="NZ_RSED01000028.1"/>
</dbReference>
<proteinExistence type="predicted"/>
<accession>A0A3R8SYS6</accession>
<dbReference type="Proteomes" id="UP000269265">
    <property type="component" value="Unassembled WGS sequence"/>
</dbReference>
<gene>
    <name evidence="1" type="ORF">EIP75_22100</name>
</gene>
<keyword evidence="2" id="KW-1185">Reference proteome</keyword>
<dbReference type="OrthoDB" id="5289444at2"/>
<name>A0A3R8SYS6_9BURK</name>